<evidence type="ECO:0000259" key="1">
    <source>
        <dbReference type="Pfam" id="PF13524"/>
    </source>
</evidence>
<sequence length="315" mass="37531">MTGGDALIKILWIAYDTSRFVDDNFSLLEKELAVEHDLYIWRKSGHIHYILKQLPEPPDFILLLNDIGQRLYPRVKGLSTTNIPTGLFVNDVHRLSKIRDNYIKKSNIHYIFSIVRDTFLSVYPAHKQKMIWFPHFIDPDRFDDDQQEKNIDLLMMGAVDDHYPLRQKIRAAYNHDHRFVYHSHPGYHTLSTKEEKDYLIDRRYARELNRAKLFFTCPSIYHYPVKKYFEALACRTLLLAPTFPELEDLGFIPGYHFVAVDETNFKEKADYYLRDQSERDKISTRGYEFVHQFHSKHQRVRQLVTSMENIIKQQT</sequence>
<proteinExistence type="predicted"/>
<dbReference type="STRING" id="266892.SAMN04488054_11170"/>
<dbReference type="EMBL" id="FOTY01000011">
    <property type="protein sequence ID" value="SFM01729.1"/>
    <property type="molecule type" value="Genomic_DNA"/>
</dbReference>
<keyword evidence="2" id="KW-0808">Transferase</keyword>
<feature type="domain" description="Spore protein YkvP/CgeB glycosyl transferase-like" evidence="1">
    <location>
        <begin position="176"/>
        <end position="304"/>
    </location>
</feature>
<dbReference type="RefSeq" id="WP_245736933.1">
    <property type="nucleotide sequence ID" value="NZ_FOTY01000011.1"/>
</dbReference>
<protein>
    <submittedName>
        <fullName evidence="2">Glycosyl transferases group 1</fullName>
    </submittedName>
</protein>
<dbReference type="AlphaFoldDB" id="A0A1I4MER5"/>
<organism evidence="2 3">
    <name type="scientific">Salibacterium qingdaonense</name>
    <dbReference type="NCBI Taxonomy" id="266892"/>
    <lineage>
        <taxon>Bacteria</taxon>
        <taxon>Bacillati</taxon>
        <taxon>Bacillota</taxon>
        <taxon>Bacilli</taxon>
        <taxon>Bacillales</taxon>
        <taxon>Bacillaceae</taxon>
    </lineage>
</organism>
<dbReference type="Proteomes" id="UP000199668">
    <property type="component" value="Unassembled WGS sequence"/>
</dbReference>
<evidence type="ECO:0000313" key="2">
    <source>
        <dbReference type="EMBL" id="SFM01729.1"/>
    </source>
</evidence>
<dbReference type="Gene3D" id="3.40.50.2000">
    <property type="entry name" value="Glycogen Phosphorylase B"/>
    <property type="match status" value="1"/>
</dbReference>
<accession>A0A1I4MER5</accession>
<evidence type="ECO:0000313" key="3">
    <source>
        <dbReference type="Proteomes" id="UP000199668"/>
    </source>
</evidence>
<dbReference type="GO" id="GO:0016740">
    <property type="term" value="F:transferase activity"/>
    <property type="evidence" value="ECO:0007669"/>
    <property type="project" value="UniProtKB-KW"/>
</dbReference>
<dbReference type="Pfam" id="PF13524">
    <property type="entry name" value="Glyco_trans_1_2"/>
    <property type="match status" value="1"/>
</dbReference>
<keyword evidence="3" id="KW-1185">Reference proteome</keyword>
<reference evidence="2 3" key="1">
    <citation type="submission" date="2016-10" db="EMBL/GenBank/DDBJ databases">
        <authorList>
            <person name="de Groot N.N."/>
        </authorList>
    </citation>
    <scope>NUCLEOTIDE SEQUENCE [LARGE SCALE GENOMIC DNA]</scope>
    <source>
        <strain evidence="2 3">CGMCC 1.6134</strain>
    </source>
</reference>
<gene>
    <name evidence="2" type="ORF">SAMN04488054_11170</name>
</gene>
<name>A0A1I4MER5_9BACI</name>
<dbReference type="SUPFAM" id="SSF53756">
    <property type="entry name" value="UDP-Glycosyltransferase/glycogen phosphorylase"/>
    <property type="match status" value="1"/>
</dbReference>
<dbReference type="InterPro" id="IPR055259">
    <property type="entry name" value="YkvP/CgeB_Glyco_trans-like"/>
</dbReference>